<reference evidence="1 2" key="1">
    <citation type="journal article" date="2016" name="Sci. Rep.">
        <title>A novel ammonia-oxidizing archaeon from wastewater treatment plant: Its enrichment, physiological and genomic characteristics.</title>
        <authorList>
            <person name="Li Y."/>
            <person name="Ding K."/>
            <person name="Wen X."/>
            <person name="Zhang B."/>
            <person name="Shen B."/>
            <person name="Yang Y."/>
        </authorList>
    </citation>
    <scope>NUCLEOTIDE SEQUENCE [LARGE SCALE GENOMIC DNA]</scope>
    <source>
        <strain evidence="1 2">SAT1</strain>
    </source>
</reference>
<dbReference type="EMBL" id="CP011097">
    <property type="protein sequence ID" value="AJZ75176.1"/>
    <property type="molecule type" value="Genomic_DNA"/>
</dbReference>
<dbReference type="AlphaFoldDB" id="A0A3G1B356"/>
<proteinExistence type="predicted"/>
<protein>
    <submittedName>
        <fullName evidence="1">Uncharacterized protein</fullName>
    </submittedName>
</protein>
<name>A0A3G1B356_9ARCH</name>
<dbReference type="KEGG" id="tah:SU86_000875"/>
<organism evidence="1 2">
    <name type="scientific">Candidatus Nitrosotenuis cloacae</name>
    <dbReference type="NCBI Taxonomy" id="1603555"/>
    <lineage>
        <taxon>Archaea</taxon>
        <taxon>Nitrososphaerota</taxon>
        <taxon>Candidatus Nitrosotenuis</taxon>
    </lineage>
</organism>
<gene>
    <name evidence="1" type="ORF">SU86_000875</name>
</gene>
<dbReference type="GeneID" id="24874930"/>
<accession>A0A3G1B356</accession>
<dbReference type="Proteomes" id="UP000266745">
    <property type="component" value="Chromosome"/>
</dbReference>
<dbReference type="RefSeq" id="WP_048187641.1">
    <property type="nucleotide sequence ID" value="NZ_CP011097.1"/>
</dbReference>
<sequence length="136" mass="16065">MRRAGRPTKKEEKEIKSKIWNLLSQGFEVPYIVAQTGYDKDTVYKYKKEFNDEFYSNQTTDRSEIPQRMSNYYDTLIGKAQSICKRLEKDADRYTENQQQVPRYIYTELRGTLIDMANIGAKKWALLNSNPDEDTE</sequence>
<evidence type="ECO:0000313" key="2">
    <source>
        <dbReference type="Proteomes" id="UP000266745"/>
    </source>
</evidence>
<evidence type="ECO:0000313" key="1">
    <source>
        <dbReference type="EMBL" id="AJZ75176.1"/>
    </source>
</evidence>
<keyword evidence="2" id="KW-1185">Reference proteome</keyword>